<dbReference type="PANTHER" id="PTHR43333">
    <property type="entry name" value="2-HACID_DH_C DOMAIN-CONTAINING PROTEIN"/>
    <property type="match status" value="1"/>
</dbReference>
<dbReference type="PROSITE" id="PS00671">
    <property type="entry name" value="D_2_HYDROXYACID_DH_3"/>
    <property type="match status" value="1"/>
</dbReference>
<keyword evidence="2 4" id="KW-0560">Oxidoreductase</keyword>
<evidence type="ECO:0000259" key="5">
    <source>
        <dbReference type="Pfam" id="PF00389"/>
    </source>
</evidence>
<evidence type="ECO:0000256" key="3">
    <source>
        <dbReference type="ARBA" id="ARBA00023027"/>
    </source>
</evidence>
<dbReference type="SUPFAM" id="SSF52283">
    <property type="entry name" value="Formate/glycerate dehydrogenase catalytic domain-like"/>
    <property type="match status" value="1"/>
</dbReference>
<sequence>MSDTALALSAIPGVPVPSVPGWEVVQIPPISPAEPLPAAVAEQAARATVVLSDVAPADSNAMTSLRWWQLGSAGYTQLAGHRFPERGVRVSNASGVNDIPIAEWCLLMMLSLERDLPAILAQSDRREYQRPQLFQSELRGRRVGIVGYGGIGREVARLATAFGLDVSVMNRSPIGPAPLRFAPAGTGDPDGTLEVHRYPMGDWAPFLADLDYLVLTVALNSATRSLIGAAQLKLLPRTAFLLNPARGALVDERALTDALESGELAGAALDSHYREPLQPDDATWSLPRTIITPHVSGSTGSPQYLPRVGELFASNLARFRDGRPLLNQVPPGDLPN</sequence>
<evidence type="ECO:0000313" key="7">
    <source>
        <dbReference type="EMBL" id="NNG35948.1"/>
    </source>
</evidence>
<dbReference type="GO" id="GO:0051287">
    <property type="term" value="F:NAD binding"/>
    <property type="evidence" value="ECO:0007669"/>
    <property type="project" value="InterPro"/>
</dbReference>
<proteinExistence type="inferred from homology"/>
<dbReference type="InterPro" id="IPR006140">
    <property type="entry name" value="D-isomer_DH_NAD-bd"/>
</dbReference>
<comment type="similarity">
    <text evidence="1 4">Belongs to the D-isomer specific 2-hydroxyacid dehydrogenase family.</text>
</comment>
<dbReference type="PANTHER" id="PTHR43333:SF1">
    <property type="entry name" value="D-ISOMER SPECIFIC 2-HYDROXYACID DEHYDROGENASE NAD-BINDING DOMAIN-CONTAINING PROTEIN"/>
    <property type="match status" value="1"/>
</dbReference>
<evidence type="ECO:0000256" key="2">
    <source>
        <dbReference type="ARBA" id="ARBA00023002"/>
    </source>
</evidence>
<dbReference type="GO" id="GO:0016616">
    <property type="term" value="F:oxidoreductase activity, acting on the CH-OH group of donors, NAD or NADP as acceptor"/>
    <property type="evidence" value="ECO:0007669"/>
    <property type="project" value="InterPro"/>
</dbReference>
<keyword evidence="3" id="KW-0520">NAD</keyword>
<dbReference type="RefSeq" id="WP_171199626.1">
    <property type="nucleotide sequence ID" value="NZ_JABEND010000004.1"/>
</dbReference>
<dbReference type="InterPro" id="IPR006139">
    <property type="entry name" value="D-isomer_2_OHA_DH_cat_dom"/>
</dbReference>
<dbReference type="EMBL" id="JABEND010000004">
    <property type="protein sequence ID" value="NNG35948.1"/>
    <property type="molecule type" value="Genomic_DNA"/>
</dbReference>
<evidence type="ECO:0000313" key="8">
    <source>
        <dbReference type="Proteomes" id="UP000562984"/>
    </source>
</evidence>
<reference evidence="7 8" key="1">
    <citation type="submission" date="2020-05" db="EMBL/GenBank/DDBJ databases">
        <title>Nakamurella sp. DB0629 isolated from air conditioner.</title>
        <authorList>
            <person name="Kim D.H."/>
            <person name="Kim D.-U."/>
        </authorList>
    </citation>
    <scope>NUCLEOTIDE SEQUENCE [LARGE SCALE GENOMIC DNA]</scope>
    <source>
        <strain evidence="7 8">DB0629</strain>
    </source>
</reference>
<dbReference type="SUPFAM" id="SSF51735">
    <property type="entry name" value="NAD(P)-binding Rossmann-fold domains"/>
    <property type="match status" value="1"/>
</dbReference>
<name>A0A849AA10_9ACTN</name>
<dbReference type="Pfam" id="PF02826">
    <property type="entry name" value="2-Hacid_dh_C"/>
    <property type="match status" value="1"/>
</dbReference>
<evidence type="ECO:0000259" key="6">
    <source>
        <dbReference type="Pfam" id="PF02826"/>
    </source>
</evidence>
<dbReference type="InterPro" id="IPR029753">
    <property type="entry name" value="D-isomer_DH_CS"/>
</dbReference>
<feature type="domain" description="D-isomer specific 2-hydroxyacid dehydrogenase NAD-binding" evidence="6">
    <location>
        <begin position="107"/>
        <end position="296"/>
    </location>
</feature>
<keyword evidence="8" id="KW-1185">Reference proteome</keyword>
<comment type="caution">
    <text evidence="7">The sequence shown here is derived from an EMBL/GenBank/DDBJ whole genome shotgun (WGS) entry which is preliminary data.</text>
</comment>
<feature type="domain" description="D-isomer specific 2-hydroxyacid dehydrogenase catalytic" evidence="5">
    <location>
        <begin position="41"/>
        <end position="329"/>
    </location>
</feature>
<dbReference type="InterPro" id="IPR036291">
    <property type="entry name" value="NAD(P)-bd_dom_sf"/>
</dbReference>
<evidence type="ECO:0000256" key="1">
    <source>
        <dbReference type="ARBA" id="ARBA00005854"/>
    </source>
</evidence>
<dbReference type="Proteomes" id="UP000562984">
    <property type="component" value="Unassembled WGS sequence"/>
</dbReference>
<protein>
    <submittedName>
        <fullName evidence="7">D-2-hydroxyacid dehydrogenase</fullName>
    </submittedName>
</protein>
<dbReference type="AlphaFoldDB" id="A0A849AA10"/>
<evidence type="ECO:0000256" key="4">
    <source>
        <dbReference type="RuleBase" id="RU003719"/>
    </source>
</evidence>
<gene>
    <name evidence="7" type="ORF">HKD39_09530</name>
</gene>
<organism evidence="7 8">
    <name type="scientific">Nakamurella aerolata</name>
    <dbReference type="NCBI Taxonomy" id="1656892"/>
    <lineage>
        <taxon>Bacteria</taxon>
        <taxon>Bacillati</taxon>
        <taxon>Actinomycetota</taxon>
        <taxon>Actinomycetes</taxon>
        <taxon>Nakamurellales</taxon>
        <taxon>Nakamurellaceae</taxon>
        <taxon>Nakamurella</taxon>
    </lineage>
</organism>
<dbReference type="Gene3D" id="3.40.50.720">
    <property type="entry name" value="NAD(P)-binding Rossmann-like Domain"/>
    <property type="match status" value="2"/>
</dbReference>
<dbReference type="Pfam" id="PF00389">
    <property type="entry name" value="2-Hacid_dh"/>
    <property type="match status" value="1"/>
</dbReference>
<accession>A0A849AA10</accession>